<keyword evidence="4" id="KW-0479">Metal-binding</keyword>
<dbReference type="EMBL" id="SHBL01000006">
    <property type="protein sequence ID" value="RZO24507.1"/>
    <property type="molecule type" value="Genomic_DNA"/>
</dbReference>
<evidence type="ECO:0000256" key="6">
    <source>
        <dbReference type="ARBA" id="ARBA00023229"/>
    </source>
</evidence>
<dbReference type="SFLD" id="SFLDS00005">
    <property type="entry name" value="Isoprenoid_Synthase_Type_I"/>
    <property type="match status" value="1"/>
</dbReference>
<proteinExistence type="inferred from homology"/>
<dbReference type="SFLD" id="SFLDG01017">
    <property type="entry name" value="Polyprenyl_Transferase_Like"/>
    <property type="match status" value="1"/>
</dbReference>
<dbReference type="InterPro" id="IPR000092">
    <property type="entry name" value="Polyprenyl_synt"/>
</dbReference>
<dbReference type="PROSITE" id="PS00444">
    <property type="entry name" value="POLYPRENYL_SYNTHASE_2"/>
    <property type="match status" value="1"/>
</dbReference>
<accession>A0A520MTH3</accession>
<keyword evidence="5" id="KW-0460">Magnesium</keyword>
<dbReference type="AlphaFoldDB" id="A0A520MTH3"/>
<gene>
    <name evidence="8" type="ORF">EVA99_01310</name>
</gene>
<evidence type="ECO:0000256" key="5">
    <source>
        <dbReference type="ARBA" id="ARBA00022842"/>
    </source>
</evidence>
<dbReference type="Pfam" id="PF00348">
    <property type="entry name" value="polyprenyl_synt"/>
    <property type="match status" value="1"/>
</dbReference>
<evidence type="ECO:0000256" key="2">
    <source>
        <dbReference type="ARBA" id="ARBA00006706"/>
    </source>
</evidence>
<sequence length="299" mass="33444">MKTAIQNRLIVTILNQKGFEASLQDRVNNKLNSLLNNSNQIDESIAYALSNPGKRVRPILIYLVGDALKIPKNNLDSIAVASEIIHTYSLVHDDLPCMDDDDLRRGKPTLHKQYSESTAVLAGDAMQSLAIQIILEDKNISSEIKVMITKFLTKTIGHKGMILGQALDIQFEELEVSKDQIIQMNHLKTGLLIEFCILAPVLIANKRNEHWENIASSVGIAFQLIDDLLDLEESVENLGKATNKDLSKNKKSAPLVFGIPDTLKEINKYEVKTMESVGNLGLNKHPLTNYLKSLFCRRK</sequence>
<organism evidence="8 9">
    <name type="scientific">SAR86 cluster bacterium</name>
    <dbReference type="NCBI Taxonomy" id="2030880"/>
    <lineage>
        <taxon>Bacteria</taxon>
        <taxon>Pseudomonadati</taxon>
        <taxon>Pseudomonadota</taxon>
        <taxon>Gammaproteobacteria</taxon>
        <taxon>SAR86 cluster</taxon>
    </lineage>
</organism>
<dbReference type="Gene3D" id="1.10.600.10">
    <property type="entry name" value="Farnesyl Diphosphate Synthase"/>
    <property type="match status" value="1"/>
</dbReference>
<dbReference type="PROSITE" id="PS00723">
    <property type="entry name" value="POLYPRENYL_SYNTHASE_1"/>
    <property type="match status" value="1"/>
</dbReference>
<dbReference type="PANTHER" id="PTHR43281">
    <property type="entry name" value="FARNESYL DIPHOSPHATE SYNTHASE"/>
    <property type="match status" value="1"/>
</dbReference>
<comment type="similarity">
    <text evidence="2 7">Belongs to the FPP/GGPP synthase family.</text>
</comment>
<evidence type="ECO:0000256" key="3">
    <source>
        <dbReference type="ARBA" id="ARBA00022679"/>
    </source>
</evidence>
<dbReference type="Proteomes" id="UP000320146">
    <property type="component" value="Unassembled WGS sequence"/>
</dbReference>
<reference evidence="8 9" key="1">
    <citation type="submission" date="2019-02" db="EMBL/GenBank/DDBJ databases">
        <title>Prokaryotic population dynamics and viral predation in marine succession experiment using metagenomics: the confinement effect.</title>
        <authorList>
            <person name="Haro-Moreno J.M."/>
            <person name="Rodriguez-Valera F."/>
            <person name="Lopez-Perez M."/>
        </authorList>
    </citation>
    <scope>NUCLEOTIDE SEQUENCE [LARGE SCALE GENOMIC DNA]</scope>
    <source>
        <strain evidence="8">MED-G166</strain>
    </source>
</reference>
<dbReference type="GO" id="GO:0004659">
    <property type="term" value="F:prenyltransferase activity"/>
    <property type="evidence" value="ECO:0007669"/>
    <property type="project" value="InterPro"/>
</dbReference>
<dbReference type="SUPFAM" id="SSF48576">
    <property type="entry name" value="Terpenoid synthases"/>
    <property type="match status" value="1"/>
</dbReference>
<dbReference type="CDD" id="cd00685">
    <property type="entry name" value="Trans_IPPS_HT"/>
    <property type="match status" value="1"/>
</dbReference>
<dbReference type="FunFam" id="1.10.600.10:FF:000001">
    <property type="entry name" value="Geranylgeranyl diphosphate synthase"/>
    <property type="match status" value="1"/>
</dbReference>
<keyword evidence="6" id="KW-0414">Isoprene biosynthesis</keyword>
<dbReference type="PANTHER" id="PTHR43281:SF1">
    <property type="entry name" value="FARNESYL DIPHOSPHATE SYNTHASE"/>
    <property type="match status" value="1"/>
</dbReference>
<comment type="caution">
    <text evidence="8">The sequence shown here is derived from an EMBL/GenBank/DDBJ whole genome shotgun (WGS) entry which is preliminary data.</text>
</comment>
<protein>
    <submittedName>
        <fullName evidence="8">Polyprenyl synthetase family protein</fullName>
    </submittedName>
</protein>
<dbReference type="InterPro" id="IPR008949">
    <property type="entry name" value="Isoprenoid_synthase_dom_sf"/>
</dbReference>
<dbReference type="InterPro" id="IPR033749">
    <property type="entry name" value="Polyprenyl_synt_CS"/>
</dbReference>
<keyword evidence="3 7" id="KW-0808">Transferase</keyword>
<evidence type="ECO:0000256" key="1">
    <source>
        <dbReference type="ARBA" id="ARBA00001946"/>
    </source>
</evidence>
<evidence type="ECO:0000313" key="9">
    <source>
        <dbReference type="Proteomes" id="UP000320146"/>
    </source>
</evidence>
<dbReference type="GO" id="GO:0008654">
    <property type="term" value="P:phospholipid biosynthetic process"/>
    <property type="evidence" value="ECO:0007669"/>
    <property type="project" value="UniProtKB-ARBA"/>
</dbReference>
<dbReference type="GO" id="GO:0016114">
    <property type="term" value="P:terpenoid biosynthetic process"/>
    <property type="evidence" value="ECO:0007669"/>
    <property type="project" value="UniProtKB-ARBA"/>
</dbReference>
<evidence type="ECO:0000256" key="7">
    <source>
        <dbReference type="RuleBase" id="RU004466"/>
    </source>
</evidence>
<name>A0A520MTH3_9GAMM</name>
<dbReference type="GO" id="GO:0046872">
    <property type="term" value="F:metal ion binding"/>
    <property type="evidence" value="ECO:0007669"/>
    <property type="project" value="UniProtKB-KW"/>
</dbReference>
<evidence type="ECO:0000313" key="8">
    <source>
        <dbReference type="EMBL" id="RZO24507.1"/>
    </source>
</evidence>
<comment type="cofactor">
    <cofactor evidence="1">
        <name>Mg(2+)</name>
        <dbReference type="ChEBI" id="CHEBI:18420"/>
    </cofactor>
</comment>
<evidence type="ECO:0000256" key="4">
    <source>
        <dbReference type="ARBA" id="ARBA00022723"/>
    </source>
</evidence>